<evidence type="ECO:0000256" key="1">
    <source>
        <dbReference type="SAM" id="MobiDB-lite"/>
    </source>
</evidence>
<evidence type="ECO:0000313" key="3">
    <source>
        <dbReference type="Proteomes" id="UP001524502"/>
    </source>
</evidence>
<dbReference type="Proteomes" id="UP001524502">
    <property type="component" value="Unassembled WGS sequence"/>
</dbReference>
<feature type="compositionally biased region" description="Basic residues" evidence="1">
    <location>
        <begin position="14"/>
        <end position="32"/>
    </location>
</feature>
<reference evidence="2 3" key="1">
    <citation type="submission" date="2022-06" db="EMBL/GenBank/DDBJ databases">
        <title>Isolation of gut microbiota from human fecal samples.</title>
        <authorList>
            <person name="Pamer E.G."/>
            <person name="Barat B."/>
            <person name="Waligurski E."/>
            <person name="Medina S."/>
            <person name="Paddock L."/>
            <person name="Mostad J."/>
        </authorList>
    </citation>
    <scope>NUCLEOTIDE SEQUENCE [LARGE SCALE GENOMIC DNA]</scope>
    <source>
        <strain evidence="2 3">SL.3.17</strain>
    </source>
</reference>
<feature type="region of interest" description="Disordered" evidence="1">
    <location>
        <begin position="1"/>
        <end position="32"/>
    </location>
</feature>
<dbReference type="RefSeq" id="WP_256132877.1">
    <property type="nucleotide sequence ID" value="NZ_JANFXK010000015.1"/>
</dbReference>
<gene>
    <name evidence="2" type="ORF">NE619_13260</name>
</gene>
<proteinExistence type="predicted"/>
<evidence type="ECO:0000313" key="2">
    <source>
        <dbReference type="EMBL" id="MCQ4637696.1"/>
    </source>
</evidence>
<protein>
    <submittedName>
        <fullName evidence="2">Uncharacterized protein</fullName>
    </submittedName>
</protein>
<name>A0ABT1RRB1_9FIRM</name>
<organism evidence="2 3">
    <name type="scientific">Anaerovorax odorimutans</name>
    <dbReference type="NCBI Taxonomy" id="109327"/>
    <lineage>
        <taxon>Bacteria</taxon>
        <taxon>Bacillati</taxon>
        <taxon>Bacillota</taxon>
        <taxon>Clostridia</taxon>
        <taxon>Peptostreptococcales</taxon>
        <taxon>Anaerovoracaceae</taxon>
        <taxon>Anaerovorax</taxon>
    </lineage>
</organism>
<comment type="caution">
    <text evidence="2">The sequence shown here is derived from an EMBL/GenBank/DDBJ whole genome shotgun (WGS) entry which is preliminary data.</text>
</comment>
<dbReference type="EMBL" id="JANFXK010000015">
    <property type="protein sequence ID" value="MCQ4637696.1"/>
    <property type="molecule type" value="Genomic_DNA"/>
</dbReference>
<keyword evidence="3" id="KW-1185">Reference proteome</keyword>
<sequence length="142" mass="16960">MNNYYKSCPFPKPATKKKKKKQNGWKDKPKRRCYYTGQPNAEKHELFYGNPLRQISIDNGFQVDLCQPVHALFHGRVNMEELKKLHIPDMFPEPLEWASEELKKLRQECQQSYEDRERVELGLTSEQARRSWMNLVGRNYLD</sequence>
<accession>A0ABT1RRB1</accession>